<proteinExistence type="predicted"/>
<gene>
    <name evidence="1" type="ORF">DILT_LOCUS5571</name>
</gene>
<name>A0A3P7L8F9_DIBLA</name>
<evidence type="ECO:0000313" key="1">
    <source>
        <dbReference type="EMBL" id="VDN09740.1"/>
    </source>
</evidence>
<dbReference type="EMBL" id="UYRU01047681">
    <property type="protein sequence ID" value="VDN09740.1"/>
    <property type="molecule type" value="Genomic_DNA"/>
</dbReference>
<sequence length="127" mass="14616">MAIQDCLQKLSDMRKDFVWRTTQHERSSSTDGSTNIDPLLKEMNVVFIQARSQLADSKVFLDTDLYSTIRDDLRKLWIMQIEYKQSAALPGTKDSIDEDPLLLDLHFTSEEANKALADFKSFLLRVS</sequence>
<reference evidence="1 2" key="1">
    <citation type="submission" date="2018-11" db="EMBL/GenBank/DDBJ databases">
        <authorList>
            <consortium name="Pathogen Informatics"/>
        </authorList>
    </citation>
    <scope>NUCLEOTIDE SEQUENCE [LARGE SCALE GENOMIC DNA]</scope>
</reference>
<dbReference type="AlphaFoldDB" id="A0A3P7L8F9"/>
<protein>
    <submittedName>
        <fullName evidence="1">Uncharacterized protein</fullName>
    </submittedName>
</protein>
<keyword evidence="2" id="KW-1185">Reference proteome</keyword>
<accession>A0A3P7L8F9</accession>
<organism evidence="1 2">
    <name type="scientific">Dibothriocephalus latus</name>
    <name type="common">Fish tapeworm</name>
    <name type="synonym">Diphyllobothrium latum</name>
    <dbReference type="NCBI Taxonomy" id="60516"/>
    <lineage>
        <taxon>Eukaryota</taxon>
        <taxon>Metazoa</taxon>
        <taxon>Spiralia</taxon>
        <taxon>Lophotrochozoa</taxon>
        <taxon>Platyhelminthes</taxon>
        <taxon>Cestoda</taxon>
        <taxon>Eucestoda</taxon>
        <taxon>Diphyllobothriidea</taxon>
        <taxon>Diphyllobothriidae</taxon>
        <taxon>Dibothriocephalus</taxon>
    </lineage>
</organism>
<dbReference type="Proteomes" id="UP000281553">
    <property type="component" value="Unassembled WGS sequence"/>
</dbReference>
<evidence type="ECO:0000313" key="2">
    <source>
        <dbReference type="Proteomes" id="UP000281553"/>
    </source>
</evidence>